<dbReference type="EMBL" id="JACGBB010000007">
    <property type="protein sequence ID" value="MBZ7987363.1"/>
    <property type="molecule type" value="Genomic_DNA"/>
</dbReference>
<keyword evidence="9 11" id="KW-0139">CF(1)</keyword>
<dbReference type="InterPro" id="IPR020546">
    <property type="entry name" value="ATP_synth_F1_dsu/esu_N"/>
</dbReference>
<evidence type="ECO:0000256" key="3">
    <source>
        <dbReference type="ARBA" id="ARBA00005712"/>
    </source>
</evidence>
<proteinExistence type="inferred from homology"/>
<dbReference type="RefSeq" id="WP_172230934.1">
    <property type="nucleotide sequence ID" value="NZ_CP035946.1"/>
</dbReference>
<protein>
    <recommendedName>
        <fullName evidence="11">ATP synthase epsilon chain</fullName>
    </recommendedName>
    <alternativeName>
        <fullName evidence="11">ATP synthase F1 sector epsilon subunit</fullName>
    </alternativeName>
    <alternativeName>
        <fullName evidence="11">F-ATPase epsilon subunit</fullName>
    </alternativeName>
</protein>
<gene>
    <name evidence="11" type="primary">atpC</name>
    <name evidence="14" type="ORF">AVCANL283_04470</name>
</gene>
<evidence type="ECO:0000313" key="14">
    <source>
        <dbReference type="EMBL" id="MBZ7987363.1"/>
    </source>
</evidence>
<keyword evidence="15" id="KW-1185">Reference proteome</keyword>
<evidence type="ECO:0000256" key="10">
    <source>
        <dbReference type="ARBA" id="ARBA00023310"/>
    </source>
</evidence>
<comment type="function">
    <text evidence="1 11">Produces ATP from ADP in the presence of a proton gradient across the membrane.</text>
</comment>
<dbReference type="PANTHER" id="PTHR13822">
    <property type="entry name" value="ATP SYNTHASE DELTA/EPSILON CHAIN"/>
    <property type="match status" value="1"/>
</dbReference>
<evidence type="ECO:0000256" key="6">
    <source>
        <dbReference type="ARBA" id="ARBA00022519"/>
    </source>
</evidence>
<dbReference type="SUPFAM" id="SSF51344">
    <property type="entry name" value="Epsilon subunit of F1F0-ATP synthase N-terminal domain"/>
    <property type="match status" value="1"/>
</dbReference>
<keyword evidence="6" id="KW-0997">Cell inner membrane</keyword>
<dbReference type="PANTHER" id="PTHR13822:SF10">
    <property type="entry name" value="ATP SYNTHASE EPSILON CHAIN, CHLOROPLASTIC"/>
    <property type="match status" value="1"/>
</dbReference>
<dbReference type="Pfam" id="PF02823">
    <property type="entry name" value="ATP-synt_DE_N"/>
    <property type="match status" value="1"/>
</dbReference>
<evidence type="ECO:0000256" key="7">
    <source>
        <dbReference type="ARBA" id="ARBA00023065"/>
    </source>
</evidence>
<comment type="subcellular location">
    <subcellularLocation>
        <location evidence="11">Cell membrane</location>
        <topology evidence="11">Peripheral membrane protein</topology>
    </subcellularLocation>
    <subcellularLocation>
        <location evidence="2">Endomembrane system</location>
        <topology evidence="2">Peripheral membrane protein</topology>
    </subcellularLocation>
</comment>
<keyword evidence="11" id="KW-0375">Hydrogen ion transport</keyword>
<reference evidence="14 15" key="1">
    <citation type="submission" date="2020-07" db="EMBL/GenBank/DDBJ databases">
        <title>Transfer of Campylobacter canadensis to the novel genus Avispirillum gen. nov., that also includes two novel species recovered from migratory waterfowl: Avispirillum anseris sp. nov. and Avispirillum brantae sp. nov.</title>
        <authorList>
            <person name="Miller W.G."/>
            <person name="Chapman M.H."/>
            <person name="Yee E."/>
            <person name="Inglis G.D."/>
        </authorList>
    </citation>
    <scope>NUCLEOTIDE SEQUENCE [LARGE SCALE GENOMIC DNA]</scope>
    <source>
        <strain evidence="14 15">L283</strain>
    </source>
</reference>
<dbReference type="InterPro" id="IPR001469">
    <property type="entry name" value="ATP_synth_F1_dsu/esu"/>
</dbReference>
<name>A0ABS7WRI5_9BACT</name>
<dbReference type="CDD" id="cd12152">
    <property type="entry name" value="F1-ATPase_delta"/>
    <property type="match status" value="1"/>
</dbReference>
<evidence type="ECO:0000256" key="8">
    <source>
        <dbReference type="ARBA" id="ARBA00023136"/>
    </source>
</evidence>
<evidence type="ECO:0000313" key="15">
    <source>
        <dbReference type="Proteomes" id="UP000786183"/>
    </source>
</evidence>
<comment type="similarity">
    <text evidence="3 11 12">Belongs to the ATPase epsilon chain family.</text>
</comment>
<accession>A0ABS7WRI5</accession>
<keyword evidence="5 11" id="KW-1003">Cell membrane</keyword>
<organism evidence="14 15">
    <name type="scientific">Campylobacter canadensis</name>
    <dbReference type="NCBI Taxonomy" id="449520"/>
    <lineage>
        <taxon>Bacteria</taxon>
        <taxon>Pseudomonadati</taxon>
        <taxon>Campylobacterota</taxon>
        <taxon>Epsilonproteobacteria</taxon>
        <taxon>Campylobacterales</taxon>
        <taxon>Campylobacteraceae</taxon>
        <taxon>Campylobacter</taxon>
    </lineage>
</organism>
<comment type="caution">
    <text evidence="14">The sequence shown here is derived from an EMBL/GenBank/DDBJ whole genome shotgun (WGS) entry which is preliminary data.</text>
</comment>
<evidence type="ECO:0000256" key="5">
    <source>
        <dbReference type="ARBA" id="ARBA00022475"/>
    </source>
</evidence>
<sequence length="125" mass="13098">MNKLKLEIVTPSGEIFNDFIKSVLLPGKEGEFGVLPNHASLIALLQAGIIKVENTNGKSELIAIDSGHAKVDENEIIVLAQGAVYLGGDENSISKQKIEAAKELLKSASANSSALAATLGNLDSK</sequence>
<keyword evidence="8 11" id="KW-0472">Membrane</keyword>
<dbReference type="InterPro" id="IPR036771">
    <property type="entry name" value="ATPsynth_dsu/esu_N"/>
</dbReference>
<keyword evidence="4 11" id="KW-0813">Transport</keyword>
<dbReference type="Gene3D" id="2.60.15.10">
    <property type="entry name" value="F0F1 ATP synthase delta/epsilon subunit, N-terminal"/>
    <property type="match status" value="1"/>
</dbReference>
<evidence type="ECO:0000256" key="2">
    <source>
        <dbReference type="ARBA" id="ARBA00004184"/>
    </source>
</evidence>
<evidence type="ECO:0000256" key="1">
    <source>
        <dbReference type="ARBA" id="ARBA00003543"/>
    </source>
</evidence>
<feature type="domain" description="ATP synthase F1 complex delta/epsilon subunit N-terminal" evidence="13">
    <location>
        <begin position="4"/>
        <end position="83"/>
    </location>
</feature>
<dbReference type="NCBIfam" id="TIGR01216">
    <property type="entry name" value="ATP_synt_epsi"/>
    <property type="match status" value="1"/>
</dbReference>
<evidence type="ECO:0000256" key="9">
    <source>
        <dbReference type="ARBA" id="ARBA00023196"/>
    </source>
</evidence>
<evidence type="ECO:0000256" key="12">
    <source>
        <dbReference type="RuleBase" id="RU003656"/>
    </source>
</evidence>
<keyword evidence="10 11" id="KW-0066">ATP synthesis</keyword>
<keyword evidence="7 11" id="KW-0406">Ion transport</keyword>
<evidence type="ECO:0000256" key="4">
    <source>
        <dbReference type="ARBA" id="ARBA00022448"/>
    </source>
</evidence>
<evidence type="ECO:0000256" key="11">
    <source>
        <dbReference type="HAMAP-Rule" id="MF_00530"/>
    </source>
</evidence>
<dbReference type="HAMAP" id="MF_00530">
    <property type="entry name" value="ATP_synth_epsil_bac"/>
    <property type="match status" value="1"/>
</dbReference>
<comment type="subunit">
    <text evidence="11 12">F-type ATPases have 2 components, CF(1) - the catalytic core - and CF(0) - the membrane proton channel. CF(1) has five subunits: alpha(3), beta(3), gamma(1), delta(1), epsilon(1). CF(0) has three main subunits: a, b and c.</text>
</comment>
<dbReference type="Proteomes" id="UP000786183">
    <property type="component" value="Unassembled WGS sequence"/>
</dbReference>
<evidence type="ECO:0000259" key="13">
    <source>
        <dbReference type="Pfam" id="PF02823"/>
    </source>
</evidence>